<evidence type="ECO:0000256" key="2">
    <source>
        <dbReference type="ARBA" id="ARBA00022695"/>
    </source>
</evidence>
<keyword evidence="5" id="KW-0378">Hydrolase</keyword>
<sequence length="392" mass="44474">MCDASNDALGAVLGQRVEKKFHTIYYASRTMNDAQRNYATTEKELLAVIFAIEKFRPYLLLSKVIIFTDHSALRYLLSKQDAKPRLLRWILLLQEFDLEIRDRKGSENTVADHLSRLDSDYMEAMHDFPLRDEFPDEHLYAINAKGTHGLLILLTFLQRLEVIMEHLERQPKYCKVVSIGHRCSKTPMFTIATPYHPQTSGQVEVSNRELKHILEKTVSSSRKDWSLKLDDALWAYRTAFKTPIGAQRKLQLNELDEFRHQAYDNARILRNAPKHGMMHAYNPRDLPFTWVLFSPLSSQQPPSTHHRTVGVRAPPTARPSLCSPSRAAPALSAAHAASTPLFACVASAAHPYFSASPPPSGVAPPLPPTTQDNPPLFLFSFLSFFLISPLFR</sequence>
<dbReference type="GO" id="GO:0004519">
    <property type="term" value="F:endonuclease activity"/>
    <property type="evidence" value="ECO:0007669"/>
    <property type="project" value="UniProtKB-KW"/>
</dbReference>
<proteinExistence type="predicted"/>
<dbReference type="Gene3D" id="3.10.20.370">
    <property type="match status" value="1"/>
</dbReference>
<keyword evidence="2" id="KW-0548">Nucleotidyltransferase</keyword>
<dbReference type="AlphaFoldDB" id="A0AAW2VEM1"/>
<dbReference type="CDD" id="cd09274">
    <property type="entry name" value="RNase_HI_RT_Ty3"/>
    <property type="match status" value="1"/>
</dbReference>
<dbReference type="InterPro" id="IPR036397">
    <property type="entry name" value="RNaseH_sf"/>
</dbReference>
<keyword evidence="3" id="KW-0540">Nuclease</keyword>
<evidence type="ECO:0000256" key="1">
    <source>
        <dbReference type="ARBA" id="ARBA00022679"/>
    </source>
</evidence>
<evidence type="ECO:0000259" key="7">
    <source>
        <dbReference type="Pfam" id="PF17917"/>
    </source>
</evidence>
<dbReference type="InterPro" id="IPR012337">
    <property type="entry name" value="RNaseH-like_sf"/>
</dbReference>
<dbReference type="SUPFAM" id="SSF53098">
    <property type="entry name" value="Ribonuclease H-like"/>
    <property type="match status" value="1"/>
</dbReference>
<dbReference type="InterPro" id="IPR041373">
    <property type="entry name" value="RT_RNaseH"/>
</dbReference>
<dbReference type="PANTHER" id="PTHR34072">
    <property type="entry name" value="ENZYMATIC POLYPROTEIN-RELATED"/>
    <property type="match status" value="1"/>
</dbReference>
<organism evidence="8">
    <name type="scientific">Sesamum latifolium</name>
    <dbReference type="NCBI Taxonomy" id="2727402"/>
    <lineage>
        <taxon>Eukaryota</taxon>
        <taxon>Viridiplantae</taxon>
        <taxon>Streptophyta</taxon>
        <taxon>Embryophyta</taxon>
        <taxon>Tracheophyta</taxon>
        <taxon>Spermatophyta</taxon>
        <taxon>Magnoliopsida</taxon>
        <taxon>eudicotyledons</taxon>
        <taxon>Gunneridae</taxon>
        <taxon>Pentapetalae</taxon>
        <taxon>asterids</taxon>
        <taxon>lamiids</taxon>
        <taxon>Lamiales</taxon>
        <taxon>Pedaliaceae</taxon>
        <taxon>Sesamum</taxon>
    </lineage>
</organism>
<dbReference type="PANTHER" id="PTHR34072:SF57">
    <property type="entry name" value="RNA-DIRECTED DNA POLYMERASE"/>
    <property type="match status" value="1"/>
</dbReference>
<keyword evidence="6" id="KW-0695">RNA-directed DNA polymerase</keyword>
<dbReference type="GO" id="GO:0003676">
    <property type="term" value="F:nucleic acid binding"/>
    <property type="evidence" value="ECO:0007669"/>
    <property type="project" value="InterPro"/>
</dbReference>
<reference evidence="8" key="2">
    <citation type="journal article" date="2024" name="Plant">
        <title>Genomic evolution and insights into agronomic trait innovations of Sesamum species.</title>
        <authorList>
            <person name="Miao H."/>
            <person name="Wang L."/>
            <person name="Qu L."/>
            <person name="Liu H."/>
            <person name="Sun Y."/>
            <person name="Le M."/>
            <person name="Wang Q."/>
            <person name="Wei S."/>
            <person name="Zheng Y."/>
            <person name="Lin W."/>
            <person name="Duan Y."/>
            <person name="Cao H."/>
            <person name="Xiong S."/>
            <person name="Wang X."/>
            <person name="Wei L."/>
            <person name="Li C."/>
            <person name="Ma Q."/>
            <person name="Ju M."/>
            <person name="Zhao R."/>
            <person name="Li G."/>
            <person name="Mu C."/>
            <person name="Tian Q."/>
            <person name="Mei H."/>
            <person name="Zhang T."/>
            <person name="Gao T."/>
            <person name="Zhang H."/>
        </authorList>
    </citation>
    <scope>NUCLEOTIDE SEQUENCE</scope>
    <source>
        <strain evidence="8">KEN1</strain>
    </source>
</reference>
<evidence type="ECO:0000256" key="5">
    <source>
        <dbReference type="ARBA" id="ARBA00022801"/>
    </source>
</evidence>
<dbReference type="EMBL" id="JACGWN010000010">
    <property type="protein sequence ID" value="KAL0427672.1"/>
    <property type="molecule type" value="Genomic_DNA"/>
</dbReference>
<dbReference type="Pfam" id="PF17917">
    <property type="entry name" value="RT_RNaseH"/>
    <property type="match status" value="1"/>
</dbReference>
<dbReference type="GO" id="GO:0003964">
    <property type="term" value="F:RNA-directed DNA polymerase activity"/>
    <property type="evidence" value="ECO:0007669"/>
    <property type="project" value="UniProtKB-KW"/>
</dbReference>
<dbReference type="FunFam" id="3.10.20.370:FF:000001">
    <property type="entry name" value="Retrovirus-related Pol polyprotein from transposon 17.6-like protein"/>
    <property type="match status" value="1"/>
</dbReference>
<evidence type="ECO:0000313" key="8">
    <source>
        <dbReference type="EMBL" id="KAL0427672.1"/>
    </source>
</evidence>
<dbReference type="Gene3D" id="3.30.420.10">
    <property type="entry name" value="Ribonuclease H-like superfamily/Ribonuclease H"/>
    <property type="match status" value="1"/>
</dbReference>
<comment type="caution">
    <text evidence="8">The sequence shown here is derived from an EMBL/GenBank/DDBJ whole genome shotgun (WGS) entry which is preliminary data.</text>
</comment>
<dbReference type="InterPro" id="IPR043502">
    <property type="entry name" value="DNA/RNA_pol_sf"/>
</dbReference>
<evidence type="ECO:0000256" key="3">
    <source>
        <dbReference type="ARBA" id="ARBA00022722"/>
    </source>
</evidence>
<evidence type="ECO:0000256" key="6">
    <source>
        <dbReference type="ARBA" id="ARBA00022918"/>
    </source>
</evidence>
<name>A0AAW2VEM1_9LAMI</name>
<protein>
    <submittedName>
        <fullName evidence="8">Retrovirus-related Pol polyprotein from transposon opus</fullName>
    </submittedName>
</protein>
<accession>A0AAW2VEM1</accession>
<gene>
    <name evidence="8" type="ORF">Slati_2942000</name>
</gene>
<feature type="domain" description="Reverse transcriptase RNase H-like" evidence="7">
    <location>
        <begin position="2"/>
        <end position="96"/>
    </location>
</feature>
<dbReference type="SUPFAM" id="SSF56672">
    <property type="entry name" value="DNA/RNA polymerases"/>
    <property type="match status" value="1"/>
</dbReference>
<reference evidence="8" key="1">
    <citation type="submission" date="2020-06" db="EMBL/GenBank/DDBJ databases">
        <authorList>
            <person name="Li T."/>
            <person name="Hu X."/>
            <person name="Zhang T."/>
            <person name="Song X."/>
            <person name="Zhang H."/>
            <person name="Dai N."/>
            <person name="Sheng W."/>
            <person name="Hou X."/>
            <person name="Wei L."/>
        </authorList>
    </citation>
    <scope>NUCLEOTIDE SEQUENCE</scope>
    <source>
        <strain evidence="8">KEN1</strain>
        <tissue evidence="8">Leaf</tissue>
    </source>
</reference>
<keyword evidence="4" id="KW-0255">Endonuclease</keyword>
<dbReference type="GO" id="GO:0016787">
    <property type="term" value="F:hydrolase activity"/>
    <property type="evidence" value="ECO:0007669"/>
    <property type="project" value="UniProtKB-KW"/>
</dbReference>
<keyword evidence="1" id="KW-0808">Transferase</keyword>
<evidence type="ECO:0000256" key="4">
    <source>
        <dbReference type="ARBA" id="ARBA00022759"/>
    </source>
</evidence>